<accession>A0AAV4PXI0</accession>
<name>A0AAV4PXI0_CAEEX</name>
<comment type="caution">
    <text evidence="1">The sequence shown here is derived from an EMBL/GenBank/DDBJ whole genome shotgun (WGS) entry which is preliminary data.</text>
</comment>
<protein>
    <submittedName>
        <fullName evidence="1">Uncharacterized protein</fullName>
    </submittedName>
</protein>
<evidence type="ECO:0000313" key="1">
    <source>
        <dbReference type="EMBL" id="GIY00894.1"/>
    </source>
</evidence>
<reference evidence="1 2" key="1">
    <citation type="submission" date="2021-06" db="EMBL/GenBank/DDBJ databases">
        <title>Caerostris extrusa draft genome.</title>
        <authorList>
            <person name="Kono N."/>
            <person name="Arakawa K."/>
        </authorList>
    </citation>
    <scope>NUCLEOTIDE SEQUENCE [LARGE SCALE GENOMIC DNA]</scope>
</reference>
<dbReference type="Proteomes" id="UP001054945">
    <property type="component" value="Unassembled WGS sequence"/>
</dbReference>
<gene>
    <name evidence="1" type="ORF">CEXT_752651</name>
</gene>
<evidence type="ECO:0000313" key="2">
    <source>
        <dbReference type="Proteomes" id="UP001054945"/>
    </source>
</evidence>
<keyword evidence="2" id="KW-1185">Reference proteome</keyword>
<dbReference type="EMBL" id="BPLR01005236">
    <property type="protein sequence ID" value="GIY00894.1"/>
    <property type="molecule type" value="Genomic_DNA"/>
</dbReference>
<sequence>MFLAHHTVCVLCMRDKTVFCERGERHGSVLKDKKRCRLAMHGRANRLQNFEKGEYLCLFLLNISQTHFVSLRKRRSDKGDTNFADWH</sequence>
<proteinExistence type="predicted"/>
<dbReference type="AlphaFoldDB" id="A0AAV4PXI0"/>
<organism evidence="1 2">
    <name type="scientific">Caerostris extrusa</name>
    <name type="common">Bark spider</name>
    <name type="synonym">Caerostris bankana</name>
    <dbReference type="NCBI Taxonomy" id="172846"/>
    <lineage>
        <taxon>Eukaryota</taxon>
        <taxon>Metazoa</taxon>
        <taxon>Ecdysozoa</taxon>
        <taxon>Arthropoda</taxon>
        <taxon>Chelicerata</taxon>
        <taxon>Arachnida</taxon>
        <taxon>Araneae</taxon>
        <taxon>Araneomorphae</taxon>
        <taxon>Entelegynae</taxon>
        <taxon>Araneoidea</taxon>
        <taxon>Araneidae</taxon>
        <taxon>Caerostris</taxon>
    </lineage>
</organism>